<feature type="domain" description="PDZ" evidence="8">
    <location>
        <begin position="438"/>
        <end position="512"/>
    </location>
</feature>
<feature type="transmembrane region" description="Helical" evidence="7">
    <location>
        <begin position="137"/>
        <end position="157"/>
    </location>
</feature>
<feature type="region of interest" description="Disordered" evidence="6">
    <location>
        <begin position="716"/>
        <end position="748"/>
    </location>
</feature>
<dbReference type="Proteomes" id="UP000076502">
    <property type="component" value="Unassembled WGS sequence"/>
</dbReference>
<keyword evidence="5" id="KW-0479">Metal-binding</keyword>
<keyword evidence="7" id="KW-0472">Membrane</keyword>
<keyword evidence="5" id="KW-0440">LIM domain</keyword>
<dbReference type="GO" id="GO:0051371">
    <property type="term" value="F:muscle alpha-actinin binding"/>
    <property type="evidence" value="ECO:0007669"/>
    <property type="project" value="TreeGrafter"/>
</dbReference>
<dbReference type="PANTHER" id="PTHR24214:SF38">
    <property type="entry name" value="PDZ AND LIM DOMAIN PROTEIN ZASP-RELATED"/>
    <property type="match status" value="1"/>
</dbReference>
<dbReference type="GO" id="GO:0005912">
    <property type="term" value="C:adherens junction"/>
    <property type="evidence" value="ECO:0007669"/>
    <property type="project" value="TreeGrafter"/>
</dbReference>
<feature type="domain" description="SoHo" evidence="9">
    <location>
        <begin position="816"/>
        <end position="880"/>
    </location>
</feature>
<feature type="compositionally biased region" description="Polar residues" evidence="6">
    <location>
        <begin position="564"/>
        <end position="577"/>
    </location>
</feature>
<evidence type="ECO:0000256" key="3">
    <source>
        <dbReference type="ARBA" id="ARBA00022490"/>
    </source>
</evidence>
<comment type="subcellular location">
    <subcellularLocation>
        <location evidence="1">Cell junction</location>
    </subcellularLocation>
    <subcellularLocation>
        <location evidence="2">Cytoplasm</location>
    </subcellularLocation>
</comment>
<sequence>EKPAIFDCKKCMKQTMLTNAQKTAYHQVHTLIDKEKNKVIVIDAPSGSGKTFLLSTLASAYGESIQYAVFRKDQSSELILREVNAFTYVSYNMRNFQLQYCEAVNIFRIAGLNNIDVLYNLISCTKKFVHIDHAIKVIILDTYTITSPLMLLLLFILSLRKNITLIFAGNRMQLAAVSKSQLHNRSNSDILDILGDSTVDTLIKNVRSTDTDFLKKVSHFRKAIDNYRSEGNIPFHFNIRYELYRLFRSKYNPNLQERLDTVYIAQFHQVLTERLRHIMDILGPKNYHVEPFLNIPCEYVKGDKFFPGLLLVIDYMEHEENDQKYYYYYPPDDQDRKIILNYVVTRQADDYMQSLLKGINWITANSIAEFENLKNTRYLRIPRSIYENSKKVKDKTTPSPLMEVTKFVKDNPNLIRDIIRKLPNEHLMTAREVTLVGGSPWGFRMHGGHDLHQPLRISRVNPGSKAAQQGVREGDLISSINGRSTRDLTNSEAHALLRNSGEHLKLGLNHLHDLLSIVTNDLSQNVFFRFTETTTIKNTSTSNTRIITTESKKNETNDAKSGHSYVNQNGGPKSSSIEQRDETKTTGYGNETDLLHEIDSALKVGRGFLFGKENVMFAPTFKASSATPGVWSPGSEPPPPPKEPSPDQRESEKNAGIPPVWTPSSATASPVPEKKEFRPVQFESPILSRKKLPQQEVTHEAPPPWEAEGKKHTIETSYDSSSRIVNSHSAPSQGLNSLASTTRLPRAQNPTITLLQKAREGQLPKGTAYLEENETVKRPPSDERPLISPGEIIYTVKKEYESEPETESEPPKKMADLGPRKFEGIGPTTKEGIPLVLRSEVKENNQTKWYKKMYDSLHRAEKNDDYVTIRYKPRRGTRYGYGSGYLSEPEHRLYSERSATIDSHRRLRNKENDFSTSTMPRKNGTLKFSSDVYKNQPGRIEDYEPGRSSIAEKEAKEWWDEVMDIFDGWLHDNGHPQGTGLEDLRNGQLSYRGLSDNVRVSAVSSSKALEVVPRSCPTLEESFHVGIHHAKPRTKQWSSNSVLDRSRLINLERKNETVKDDPWKDRIQRPLDRAADCVWHAGMLEGRSKSFVLPDRCLHRSNSPIHERSVILQATSDEHHRHPHHHHLYHHYHHHRVSPTSSSSTSSSISSNNHIMIPSPLTAKPSLLTGNISRPFDQRDNRPAKPYMTHALKESGYESDSTLVFRRKEDISPLSQLEQRLAYKTVQSGGDVPLHGFRKPAPERPKGMYA</sequence>
<dbReference type="Gene3D" id="2.30.42.10">
    <property type="match status" value="1"/>
</dbReference>
<dbReference type="InterPro" id="IPR003127">
    <property type="entry name" value="SoHo_dom"/>
</dbReference>
<keyword evidence="7" id="KW-0812">Transmembrane</keyword>
<proteinExistence type="predicted"/>
<keyword evidence="3" id="KW-0963">Cytoplasm</keyword>
<evidence type="ECO:0000256" key="7">
    <source>
        <dbReference type="SAM" id="Phobius"/>
    </source>
</evidence>
<evidence type="ECO:0000256" key="6">
    <source>
        <dbReference type="SAM" id="MobiDB-lite"/>
    </source>
</evidence>
<dbReference type="InterPro" id="IPR027417">
    <property type="entry name" value="P-loop_NTPase"/>
</dbReference>
<dbReference type="FunFam" id="2.30.42.10:FF:000055">
    <property type="entry name" value="PDZ and LIM domain protein 3"/>
    <property type="match status" value="1"/>
</dbReference>
<dbReference type="PANTHER" id="PTHR24214">
    <property type="entry name" value="PDZ AND LIM DOMAIN PROTEIN ZASP"/>
    <property type="match status" value="1"/>
</dbReference>
<dbReference type="PROSITE" id="PS50831">
    <property type="entry name" value="SOHO"/>
    <property type="match status" value="1"/>
</dbReference>
<keyword evidence="4" id="KW-0965">Cell junction</keyword>
<dbReference type="SUPFAM" id="SSF50156">
    <property type="entry name" value="PDZ domain-like"/>
    <property type="match status" value="1"/>
</dbReference>
<gene>
    <name evidence="10" type="ORF">WN55_04179</name>
</gene>
<dbReference type="InterPro" id="IPR001478">
    <property type="entry name" value="PDZ"/>
</dbReference>
<feature type="compositionally biased region" description="Basic and acidic residues" evidence="6">
    <location>
        <begin position="644"/>
        <end position="653"/>
    </location>
</feature>
<feature type="compositionally biased region" description="Low complexity" evidence="6">
    <location>
        <begin position="1138"/>
        <end position="1160"/>
    </location>
</feature>
<feature type="compositionally biased region" description="Basic residues" evidence="6">
    <location>
        <begin position="1121"/>
        <end position="1137"/>
    </location>
</feature>
<dbReference type="Pfam" id="PF00595">
    <property type="entry name" value="PDZ"/>
    <property type="match status" value="1"/>
</dbReference>
<evidence type="ECO:0000256" key="4">
    <source>
        <dbReference type="ARBA" id="ARBA00022949"/>
    </source>
</evidence>
<reference evidence="10 11" key="1">
    <citation type="submission" date="2015-07" db="EMBL/GenBank/DDBJ databases">
        <title>The genome of Dufourea novaeangliae.</title>
        <authorList>
            <person name="Pan H."/>
            <person name="Kapheim K."/>
        </authorList>
    </citation>
    <scope>NUCLEOTIDE SEQUENCE [LARGE SCALE GENOMIC DNA]</scope>
    <source>
        <strain evidence="10">0120121106</strain>
        <tissue evidence="10">Whole body</tissue>
    </source>
</reference>
<dbReference type="AlphaFoldDB" id="A0A154PM25"/>
<dbReference type="Gene3D" id="3.40.50.300">
    <property type="entry name" value="P-loop containing nucleotide triphosphate hydrolases"/>
    <property type="match status" value="1"/>
</dbReference>
<evidence type="ECO:0000313" key="11">
    <source>
        <dbReference type="Proteomes" id="UP000076502"/>
    </source>
</evidence>
<dbReference type="GO" id="GO:0001725">
    <property type="term" value="C:stress fiber"/>
    <property type="evidence" value="ECO:0007669"/>
    <property type="project" value="TreeGrafter"/>
</dbReference>
<keyword evidence="11" id="KW-1185">Reference proteome</keyword>
<dbReference type="EMBL" id="KQ434946">
    <property type="protein sequence ID" value="KZC12328.1"/>
    <property type="molecule type" value="Genomic_DNA"/>
</dbReference>
<evidence type="ECO:0000256" key="2">
    <source>
        <dbReference type="ARBA" id="ARBA00004496"/>
    </source>
</evidence>
<feature type="region of interest" description="Disordered" evidence="6">
    <location>
        <begin position="550"/>
        <end position="591"/>
    </location>
</feature>
<dbReference type="GO" id="GO:0031941">
    <property type="term" value="C:filamentous actin"/>
    <property type="evidence" value="ECO:0007669"/>
    <property type="project" value="TreeGrafter"/>
</dbReference>
<feature type="compositionally biased region" description="Basic and acidic residues" evidence="6">
    <location>
        <begin position="809"/>
        <end position="823"/>
    </location>
</feature>
<protein>
    <submittedName>
        <fullName evidence="10">PDZ and LIM domain protein 7</fullName>
    </submittedName>
</protein>
<feature type="region of interest" description="Disordered" evidence="6">
    <location>
        <begin position="1118"/>
        <end position="1163"/>
    </location>
</feature>
<dbReference type="PROSITE" id="PS50106">
    <property type="entry name" value="PDZ"/>
    <property type="match status" value="1"/>
</dbReference>
<dbReference type="OrthoDB" id="19092at2759"/>
<dbReference type="SUPFAM" id="SSF52540">
    <property type="entry name" value="P-loop containing nucleoside triphosphate hydrolases"/>
    <property type="match status" value="1"/>
</dbReference>
<dbReference type="GO" id="GO:0003779">
    <property type="term" value="F:actin binding"/>
    <property type="evidence" value="ECO:0007669"/>
    <property type="project" value="TreeGrafter"/>
</dbReference>
<feature type="non-terminal residue" evidence="10">
    <location>
        <position position="1"/>
    </location>
</feature>
<accession>A0A154PM25</accession>
<keyword evidence="7" id="KW-1133">Transmembrane helix</keyword>
<dbReference type="GO" id="GO:0005737">
    <property type="term" value="C:cytoplasm"/>
    <property type="evidence" value="ECO:0007669"/>
    <property type="project" value="UniProtKB-SubCell"/>
</dbReference>
<dbReference type="SMART" id="SM00228">
    <property type="entry name" value="PDZ"/>
    <property type="match status" value="1"/>
</dbReference>
<dbReference type="InterPro" id="IPR036034">
    <property type="entry name" value="PDZ_sf"/>
</dbReference>
<dbReference type="STRING" id="178035.A0A154PM25"/>
<evidence type="ECO:0000259" key="9">
    <source>
        <dbReference type="PROSITE" id="PS50831"/>
    </source>
</evidence>
<evidence type="ECO:0000313" key="10">
    <source>
        <dbReference type="EMBL" id="KZC12328.1"/>
    </source>
</evidence>
<evidence type="ECO:0000256" key="1">
    <source>
        <dbReference type="ARBA" id="ARBA00004282"/>
    </source>
</evidence>
<dbReference type="GO" id="GO:0030036">
    <property type="term" value="P:actin cytoskeleton organization"/>
    <property type="evidence" value="ECO:0007669"/>
    <property type="project" value="TreeGrafter"/>
</dbReference>
<keyword evidence="5" id="KW-0862">Zinc</keyword>
<feature type="region of interest" description="Disordered" evidence="6">
    <location>
        <begin position="800"/>
        <end position="828"/>
    </location>
</feature>
<dbReference type="GO" id="GO:0061061">
    <property type="term" value="P:muscle structure development"/>
    <property type="evidence" value="ECO:0007669"/>
    <property type="project" value="TreeGrafter"/>
</dbReference>
<feature type="region of interest" description="Disordered" evidence="6">
    <location>
        <begin position="625"/>
        <end position="678"/>
    </location>
</feature>
<evidence type="ECO:0000259" key="8">
    <source>
        <dbReference type="PROSITE" id="PS50106"/>
    </source>
</evidence>
<name>A0A154PM25_DUFNO</name>
<evidence type="ECO:0000256" key="5">
    <source>
        <dbReference type="ARBA" id="ARBA00023038"/>
    </source>
</evidence>
<organism evidence="10 11">
    <name type="scientific">Dufourea novaeangliae</name>
    <name type="common">Sweat bee</name>
    <dbReference type="NCBI Taxonomy" id="178035"/>
    <lineage>
        <taxon>Eukaryota</taxon>
        <taxon>Metazoa</taxon>
        <taxon>Ecdysozoa</taxon>
        <taxon>Arthropoda</taxon>
        <taxon>Hexapoda</taxon>
        <taxon>Insecta</taxon>
        <taxon>Pterygota</taxon>
        <taxon>Neoptera</taxon>
        <taxon>Endopterygota</taxon>
        <taxon>Hymenoptera</taxon>
        <taxon>Apocrita</taxon>
        <taxon>Aculeata</taxon>
        <taxon>Apoidea</taxon>
        <taxon>Anthophila</taxon>
        <taxon>Halictidae</taxon>
        <taxon>Rophitinae</taxon>
        <taxon>Dufourea</taxon>
    </lineage>
</organism>
<dbReference type="InterPro" id="IPR050604">
    <property type="entry name" value="PDZ-LIM_domain"/>
</dbReference>
<feature type="compositionally biased region" description="Basic and acidic residues" evidence="6">
    <location>
        <begin position="550"/>
        <end position="561"/>
    </location>
</feature>